<dbReference type="KEGG" id="bgv:CAL12_15295"/>
<name>A0A1W6YLV0_9BORD</name>
<proteinExistence type="predicted"/>
<dbReference type="RefSeq" id="WP_086065357.1">
    <property type="nucleotide sequence ID" value="NZ_CP021108.1"/>
</dbReference>
<evidence type="ECO:0000313" key="1">
    <source>
        <dbReference type="EMBL" id="ARP82045.1"/>
    </source>
</evidence>
<dbReference type="Proteomes" id="UP000194151">
    <property type="component" value="Chromosome"/>
</dbReference>
<dbReference type="OrthoDB" id="8633716at2"/>
<sequence length="218" mass="23241">MPIRLMRKGSARVHMFKGASFVEDRGQYSPALRSARTNCYHFEDSSVGARPLVLIGTLTEISDFLANESRYGIVNNIQGLPHIYVKVARYRAMERFSDLSAARALAAGASDTLKTMAGIVADLVVAQATGIAGRMGAGATLVDAFKGAADTVMAVDGARGAFRAIFGMGGTPAAADARFYVEFTPIKGDGTEWLGCHRVNFAANNVVQAVAISMRKCR</sequence>
<dbReference type="AlphaFoldDB" id="A0A1W6YLV0"/>
<dbReference type="EMBL" id="CP021108">
    <property type="protein sequence ID" value="ARP82045.1"/>
    <property type="molecule type" value="Genomic_DNA"/>
</dbReference>
<gene>
    <name evidence="1" type="ORF">CAL12_15295</name>
</gene>
<dbReference type="STRING" id="1416806.CAL12_15295"/>
<organism evidence="1 2">
    <name type="scientific">Bordetella genomosp. 8</name>
    <dbReference type="NCBI Taxonomy" id="1416806"/>
    <lineage>
        <taxon>Bacteria</taxon>
        <taxon>Pseudomonadati</taxon>
        <taxon>Pseudomonadota</taxon>
        <taxon>Betaproteobacteria</taxon>
        <taxon>Burkholderiales</taxon>
        <taxon>Alcaligenaceae</taxon>
        <taxon>Bordetella</taxon>
    </lineage>
</organism>
<reference evidence="1 2" key="1">
    <citation type="submission" date="2017-05" db="EMBL/GenBank/DDBJ databases">
        <title>Complete and WGS of Bordetella genogroups.</title>
        <authorList>
            <person name="Spilker T."/>
            <person name="LiPuma J."/>
        </authorList>
    </citation>
    <scope>NUCLEOTIDE SEQUENCE [LARGE SCALE GENOMIC DNA]</scope>
    <source>
        <strain evidence="1 2">AU19157</strain>
    </source>
</reference>
<accession>A0A1W6YLV0</accession>
<keyword evidence="2" id="KW-1185">Reference proteome</keyword>
<protein>
    <submittedName>
        <fullName evidence="1">Uncharacterized protein</fullName>
    </submittedName>
</protein>
<evidence type="ECO:0000313" key="2">
    <source>
        <dbReference type="Proteomes" id="UP000194151"/>
    </source>
</evidence>